<dbReference type="InterPro" id="IPR025255">
    <property type="entry name" value="DUF4202"/>
</dbReference>
<evidence type="ECO:0000313" key="1">
    <source>
        <dbReference type="EMBL" id="WXB14599.1"/>
    </source>
</evidence>
<keyword evidence="2" id="KW-1185">Reference proteome</keyword>
<name>A0ABZ2LUK6_9BACT</name>
<evidence type="ECO:0000313" key="2">
    <source>
        <dbReference type="Proteomes" id="UP001370348"/>
    </source>
</evidence>
<protein>
    <submittedName>
        <fullName evidence="1">DUF4202 domain-containing protein</fullName>
    </submittedName>
</protein>
<dbReference type="RefSeq" id="WP_394824222.1">
    <property type="nucleotide sequence ID" value="NZ_CP089984.1"/>
</dbReference>
<dbReference type="Gene3D" id="1.10.3210.10">
    <property type="entry name" value="Hypothetical protein af1432"/>
    <property type="match status" value="1"/>
</dbReference>
<dbReference type="Proteomes" id="UP001370348">
    <property type="component" value="Chromosome"/>
</dbReference>
<proteinExistence type="predicted"/>
<reference evidence="1 2" key="1">
    <citation type="submission" date="2021-12" db="EMBL/GenBank/DDBJ databases">
        <title>Discovery of the Pendulisporaceae a myxobacterial family with distinct sporulation behavior and unique specialized metabolism.</title>
        <authorList>
            <person name="Garcia R."/>
            <person name="Popoff A."/>
            <person name="Bader C.D."/>
            <person name="Loehr J."/>
            <person name="Walesch S."/>
            <person name="Walt C."/>
            <person name="Boldt J."/>
            <person name="Bunk B."/>
            <person name="Haeckl F.J.F.P.J."/>
            <person name="Gunesch A.P."/>
            <person name="Birkelbach J."/>
            <person name="Nuebel U."/>
            <person name="Pietschmann T."/>
            <person name="Bach T."/>
            <person name="Mueller R."/>
        </authorList>
    </citation>
    <scope>NUCLEOTIDE SEQUENCE [LARGE SCALE GENOMIC DNA]</scope>
    <source>
        <strain evidence="1 2">MSr11954</strain>
    </source>
</reference>
<gene>
    <name evidence="1" type="ORF">LZC94_43090</name>
</gene>
<sequence>MLAGLRLMGGCKREVVVRLMRAFPTAKIAVGPSRPYGLCAYSEIVVHTEAWQQSPWNAGYFDEALVPALERDPVILDINGDPRDGDTPMQVLTRYQRFLDWSTRAPRDAYWKDLLEAHRALHDSSKPLVRADYDHAIDAWAWMLRLDPNATPEAQLAILFHDIERLVSEADARHEHHARDYRAFKEGHAREGARLASTIFARCGIAPEMRERATRWIARHESPEGGSHELALLNDADVLSFFSLNSPGYLRYFGREQTRRKVEYSFRRLSPQRRAVLLGLRLVDDVEEFLDEQLAREAREAREEVFA</sequence>
<accession>A0ABZ2LUK6</accession>
<dbReference type="EMBL" id="CP089984">
    <property type="protein sequence ID" value="WXB14599.1"/>
    <property type="molecule type" value="Genomic_DNA"/>
</dbReference>
<dbReference type="SUPFAM" id="SSF109604">
    <property type="entry name" value="HD-domain/PDEase-like"/>
    <property type="match status" value="1"/>
</dbReference>
<dbReference type="Pfam" id="PF13875">
    <property type="entry name" value="DUF4202"/>
    <property type="match status" value="1"/>
</dbReference>
<organism evidence="1 2">
    <name type="scientific">Pendulispora albinea</name>
    <dbReference type="NCBI Taxonomy" id="2741071"/>
    <lineage>
        <taxon>Bacteria</taxon>
        <taxon>Pseudomonadati</taxon>
        <taxon>Myxococcota</taxon>
        <taxon>Myxococcia</taxon>
        <taxon>Myxococcales</taxon>
        <taxon>Sorangiineae</taxon>
        <taxon>Pendulisporaceae</taxon>
        <taxon>Pendulispora</taxon>
    </lineage>
</organism>